<evidence type="ECO:0000256" key="1">
    <source>
        <dbReference type="SAM" id="SignalP"/>
    </source>
</evidence>
<proteinExistence type="predicted"/>
<evidence type="ECO:0000313" key="2">
    <source>
        <dbReference type="EMBL" id="RKR81579.1"/>
    </source>
</evidence>
<dbReference type="Pfam" id="PF16119">
    <property type="entry name" value="DUF4835"/>
    <property type="match status" value="1"/>
</dbReference>
<sequence length="299" mass="33837">MKKLAACIITLLCLTNLVNGQDLNAHVQVLTPKIQTSNKRVFQVLENAMKDFMNNRKWCADQVLPQERIECNLVLNITAWDGSSKFSGELQVQSTRPIFGSTYTSALLSINDKDFDFVYTEGQQLDFNEQNFQSNLTSVLGFYANIIVGMDYDSFSKFGGSLYFAKAQTIVTAAQSASYKGWNAFDNNRNRYWLAENLNNKRYTILREFNYNYHRLGLDTMADNAINARKTIADLLSDLEQLDRQGLGAMLPLIFFSTKSDEFVSILSAADPQTRIRAYNILNQADPSNGNKYAALQKN</sequence>
<organism evidence="2 3">
    <name type="scientific">Mucilaginibacter gracilis</name>
    <dbReference type="NCBI Taxonomy" id="423350"/>
    <lineage>
        <taxon>Bacteria</taxon>
        <taxon>Pseudomonadati</taxon>
        <taxon>Bacteroidota</taxon>
        <taxon>Sphingobacteriia</taxon>
        <taxon>Sphingobacteriales</taxon>
        <taxon>Sphingobacteriaceae</taxon>
        <taxon>Mucilaginibacter</taxon>
    </lineage>
</organism>
<dbReference type="EMBL" id="RBKU01000001">
    <property type="protein sequence ID" value="RKR81579.1"/>
    <property type="molecule type" value="Genomic_DNA"/>
</dbReference>
<reference evidence="2 3" key="1">
    <citation type="submission" date="2018-10" db="EMBL/GenBank/DDBJ databases">
        <title>Genomic Encyclopedia of Archaeal and Bacterial Type Strains, Phase II (KMG-II): from individual species to whole genera.</title>
        <authorList>
            <person name="Goeker M."/>
        </authorList>
    </citation>
    <scope>NUCLEOTIDE SEQUENCE [LARGE SCALE GENOMIC DNA]</scope>
    <source>
        <strain evidence="2 3">DSM 18602</strain>
    </source>
</reference>
<keyword evidence="1" id="KW-0732">Signal</keyword>
<accession>A0A495J0F7</accession>
<dbReference type="Proteomes" id="UP000268007">
    <property type="component" value="Unassembled WGS sequence"/>
</dbReference>
<keyword evidence="3" id="KW-1185">Reference proteome</keyword>
<comment type="caution">
    <text evidence="2">The sequence shown here is derived from an EMBL/GenBank/DDBJ whole genome shotgun (WGS) entry which is preliminary data.</text>
</comment>
<gene>
    <name evidence="2" type="ORF">BDD43_1728</name>
</gene>
<dbReference type="OrthoDB" id="9773381at2"/>
<dbReference type="AlphaFoldDB" id="A0A495J0F7"/>
<feature type="signal peptide" evidence="1">
    <location>
        <begin position="1"/>
        <end position="20"/>
    </location>
</feature>
<dbReference type="RefSeq" id="WP_121197264.1">
    <property type="nucleotide sequence ID" value="NZ_RBKU01000001.1"/>
</dbReference>
<evidence type="ECO:0000313" key="3">
    <source>
        <dbReference type="Proteomes" id="UP000268007"/>
    </source>
</evidence>
<name>A0A495J0F7_9SPHI</name>
<feature type="chain" id="PRO_5019816477" evidence="1">
    <location>
        <begin position="21"/>
        <end position="299"/>
    </location>
</feature>
<protein>
    <submittedName>
        <fullName evidence="2">Uncharacterized protein DUF4835</fullName>
    </submittedName>
</protein>
<dbReference type="InterPro" id="IPR032274">
    <property type="entry name" value="DUF4835"/>
</dbReference>